<keyword evidence="2" id="KW-1185">Reference proteome</keyword>
<protein>
    <recommendedName>
        <fullName evidence="3">Lipoprotein</fullName>
    </recommendedName>
</protein>
<dbReference type="AlphaFoldDB" id="A0A1H7VN36"/>
<dbReference type="OrthoDB" id="5383274at2"/>
<evidence type="ECO:0008006" key="3">
    <source>
        <dbReference type="Google" id="ProtNLM"/>
    </source>
</evidence>
<evidence type="ECO:0000313" key="2">
    <source>
        <dbReference type="Proteomes" id="UP000182719"/>
    </source>
</evidence>
<reference evidence="2" key="1">
    <citation type="submission" date="2016-10" db="EMBL/GenBank/DDBJ databases">
        <authorList>
            <person name="Varghese N."/>
            <person name="Submissions S."/>
        </authorList>
    </citation>
    <scope>NUCLEOTIDE SEQUENCE [LARGE SCALE GENOMIC DNA]</scope>
    <source>
        <strain evidence="2">DSM 17044</strain>
    </source>
</reference>
<accession>A0A1H7VN36</accession>
<proteinExistence type="predicted"/>
<dbReference type="Proteomes" id="UP000182719">
    <property type="component" value="Unassembled WGS sequence"/>
</dbReference>
<sequence length="108" mass="11817">MRAFSPLLLVVTWVLTGCPNRVERVAGTSDARIDAAEARMEELRFQANAEEASCASRCDASSELCGLADSLCSWVESTPDRTDLPPRCVQAREQCAQAHGRCTRCRQG</sequence>
<gene>
    <name evidence="1" type="ORF">SAMN05444354_111184</name>
</gene>
<dbReference type="EMBL" id="FOAP01000011">
    <property type="protein sequence ID" value="SEM10661.1"/>
    <property type="molecule type" value="Genomic_DNA"/>
</dbReference>
<evidence type="ECO:0000313" key="1">
    <source>
        <dbReference type="EMBL" id="SEM10661.1"/>
    </source>
</evidence>
<organism evidence="1 2">
    <name type="scientific">Stigmatella aurantiaca</name>
    <dbReference type="NCBI Taxonomy" id="41"/>
    <lineage>
        <taxon>Bacteria</taxon>
        <taxon>Pseudomonadati</taxon>
        <taxon>Myxococcota</taxon>
        <taxon>Myxococcia</taxon>
        <taxon>Myxococcales</taxon>
        <taxon>Cystobacterineae</taxon>
        <taxon>Archangiaceae</taxon>
        <taxon>Stigmatella</taxon>
    </lineage>
</organism>
<name>A0A1H7VN36_STIAU</name>
<dbReference type="RefSeq" id="WP_083423323.1">
    <property type="nucleotide sequence ID" value="NZ_FOAP01000011.1"/>
</dbReference>
<dbReference type="PROSITE" id="PS51257">
    <property type="entry name" value="PROKAR_LIPOPROTEIN"/>
    <property type="match status" value="1"/>
</dbReference>